<evidence type="ECO:0000256" key="4">
    <source>
        <dbReference type="ARBA" id="ARBA00022777"/>
    </source>
</evidence>
<dbReference type="SMART" id="SM00220">
    <property type="entry name" value="S_TKc"/>
    <property type="match status" value="1"/>
</dbReference>
<dbReference type="Proteomes" id="UP000650467">
    <property type="component" value="Unassembled WGS sequence"/>
</dbReference>
<dbReference type="Pfam" id="PF07714">
    <property type="entry name" value="PK_Tyr_Ser-Thr"/>
    <property type="match status" value="2"/>
</dbReference>
<keyword evidence="2" id="KW-0808">Transferase</keyword>
<dbReference type="InterPro" id="IPR008271">
    <property type="entry name" value="Ser/Thr_kinase_AS"/>
</dbReference>
<feature type="compositionally biased region" description="Low complexity" evidence="7">
    <location>
        <begin position="1910"/>
        <end position="1923"/>
    </location>
</feature>
<feature type="binding site" evidence="6">
    <location>
        <position position="51"/>
    </location>
    <ligand>
        <name>ATP</name>
        <dbReference type="ChEBI" id="CHEBI:30616"/>
    </ligand>
</feature>
<keyword evidence="1" id="KW-0723">Serine/threonine-protein kinase</keyword>
<feature type="region of interest" description="Disordered" evidence="7">
    <location>
        <begin position="1795"/>
        <end position="1823"/>
    </location>
</feature>
<feature type="domain" description="Protein kinase" evidence="8">
    <location>
        <begin position="24"/>
        <end position="323"/>
    </location>
</feature>
<organism evidence="9 10">
    <name type="scientific">Chlamydomonas incerta</name>
    <dbReference type="NCBI Taxonomy" id="51695"/>
    <lineage>
        <taxon>Eukaryota</taxon>
        <taxon>Viridiplantae</taxon>
        <taxon>Chlorophyta</taxon>
        <taxon>core chlorophytes</taxon>
        <taxon>Chlorophyceae</taxon>
        <taxon>CS clade</taxon>
        <taxon>Chlamydomonadales</taxon>
        <taxon>Chlamydomonadaceae</taxon>
        <taxon>Chlamydomonas</taxon>
    </lineage>
</organism>
<feature type="compositionally biased region" description="Polar residues" evidence="7">
    <location>
        <begin position="333"/>
        <end position="351"/>
    </location>
</feature>
<feature type="region of interest" description="Disordered" evidence="7">
    <location>
        <begin position="496"/>
        <end position="587"/>
    </location>
</feature>
<dbReference type="InterPro" id="IPR000719">
    <property type="entry name" value="Prot_kinase_dom"/>
</dbReference>
<reference evidence="9" key="1">
    <citation type="journal article" date="2020" name="bioRxiv">
        <title>Comparative genomics of Chlamydomonas.</title>
        <authorList>
            <person name="Craig R.J."/>
            <person name="Hasan A.R."/>
            <person name="Ness R.W."/>
            <person name="Keightley P.D."/>
        </authorList>
    </citation>
    <scope>NUCLEOTIDE SEQUENCE</scope>
    <source>
        <strain evidence="9">SAG 7.73</strain>
    </source>
</reference>
<evidence type="ECO:0000259" key="8">
    <source>
        <dbReference type="PROSITE" id="PS50011"/>
    </source>
</evidence>
<feature type="compositionally biased region" description="Low complexity" evidence="7">
    <location>
        <begin position="1415"/>
        <end position="1442"/>
    </location>
</feature>
<dbReference type="InterPro" id="IPR001245">
    <property type="entry name" value="Ser-Thr/Tyr_kinase_cat_dom"/>
</dbReference>
<evidence type="ECO:0000256" key="6">
    <source>
        <dbReference type="PROSITE-ProRule" id="PRU10141"/>
    </source>
</evidence>
<dbReference type="EMBL" id="JAEHOC010000013">
    <property type="protein sequence ID" value="KAG2436298.1"/>
    <property type="molecule type" value="Genomic_DNA"/>
</dbReference>
<feature type="compositionally biased region" description="Low complexity" evidence="7">
    <location>
        <begin position="1631"/>
        <end position="1651"/>
    </location>
</feature>
<feature type="compositionally biased region" description="Gly residues" evidence="7">
    <location>
        <begin position="503"/>
        <end position="519"/>
    </location>
</feature>
<feature type="region of interest" description="Disordered" evidence="7">
    <location>
        <begin position="325"/>
        <end position="357"/>
    </location>
</feature>
<feature type="compositionally biased region" description="Low complexity" evidence="7">
    <location>
        <begin position="269"/>
        <end position="289"/>
    </location>
</feature>
<keyword evidence="4" id="KW-0418">Kinase</keyword>
<dbReference type="PANTHER" id="PTHR44329:SF289">
    <property type="entry name" value="SERINE_THREONINE-PROTEIN KINASE VIK"/>
    <property type="match status" value="1"/>
</dbReference>
<evidence type="ECO:0000256" key="5">
    <source>
        <dbReference type="ARBA" id="ARBA00022840"/>
    </source>
</evidence>
<dbReference type="GO" id="GO:0005524">
    <property type="term" value="F:ATP binding"/>
    <property type="evidence" value="ECO:0007669"/>
    <property type="project" value="UniProtKB-UniRule"/>
</dbReference>
<dbReference type="InterPro" id="IPR051681">
    <property type="entry name" value="Ser/Thr_Kinases-Pseudokinases"/>
</dbReference>
<dbReference type="Gene3D" id="1.10.510.10">
    <property type="entry name" value="Transferase(Phosphotransferase) domain 1"/>
    <property type="match status" value="4"/>
</dbReference>
<comment type="caution">
    <text evidence="9">The sequence shown here is derived from an EMBL/GenBank/DDBJ whole genome shotgun (WGS) entry which is preliminary data.</text>
</comment>
<feature type="domain" description="Protein kinase" evidence="8">
    <location>
        <begin position="678"/>
        <end position="946"/>
    </location>
</feature>
<feature type="compositionally biased region" description="Basic and acidic residues" evidence="7">
    <location>
        <begin position="1795"/>
        <end position="1804"/>
    </location>
</feature>
<evidence type="ECO:0000256" key="7">
    <source>
        <dbReference type="SAM" id="MobiDB-lite"/>
    </source>
</evidence>
<feature type="domain" description="Protein kinase" evidence="8">
    <location>
        <begin position="944"/>
        <end position="1395"/>
    </location>
</feature>
<evidence type="ECO:0000256" key="2">
    <source>
        <dbReference type="ARBA" id="ARBA00022679"/>
    </source>
</evidence>
<feature type="region of interest" description="Disordered" evidence="7">
    <location>
        <begin position="250"/>
        <end position="289"/>
    </location>
</feature>
<dbReference type="InterPro" id="IPR011009">
    <property type="entry name" value="Kinase-like_dom_sf"/>
</dbReference>
<feature type="region of interest" description="Disordered" evidence="7">
    <location>
        <begin position="1908"/>
        <end position="1931"/>
    </location>
</feature>
<evidence type="ECO:0000256" key="1">
    <source>
        <dbReference type="ARBA" id="ARBA00022527"/>
    </source>
</evidence>
<feature type="region of interest" description="Disordered" evidence="7">
    <location>
        <begin position="1516"/>
        <end position="1593"/>
    </location>
</feature>
<keyword evidence="5 6" id="KW-0067">ATP-binding</keyword>
<feature type="region of interest" description="Disordered" evidence="7">
    <location>
        <begin position="1232"/>
        <end position="1251"/>
    </location>
</feature>
<gene>
    <name evidence="9" type="ORF">HXX76_006609</name>
</gene>
<evidence type="ECO:0000256" key="3">
    <source>
        <dbReference type="ARBA" id="ARBA00022741"/>
    </source>
</evidence>
<feature type="compositionally biased region" description="Low complexity" evidence="7">
    <location>
        <begin position="565"/>
        <end position="586"/>
    </location>
</feature>
<feature type="region of interest" description="Disordered" evidence="7">
    <location>
        <begin position="1109"/>
        <end position="1131"/>
    </location>
</feature>
<dbReference type="OrthoDB" id="4062651at2759"/>
<feature type="region of interest" description="Disordered" evidence="7">
    <location>
        <begin position="1397"/>
        <end position="1481"/>
    </location>
</feature>
<dbReference type="SUPFAM" id="SSF56112">
    <property type="entry name" value="Protein kinase-like (PK-like)"/>
    <property type="match status" value="2"/>
</dbReference>
<name>A0A835SZY8_CHLIN</name>
<accession>A0A835SZY8</accession>
<feature type="domain" description="Protein kinase" evidence="8">
    <location>
        <begin position="1751"/>
        <end position="2107"/>
    </location>
</feature>
<dbReference type="PROSITE" id="PS50011">
    <property type="entry name" value="PROTEIN_KINASE_DOM"/>
    <property type="match status" value="4"/>
</dbReference>
<feature type="compositionally biased region" description="Low complexity" evidence="7">
    <location>
        <begin position="250"/>
        <end position="259"/>
    </location>
</feature>
<dbReference type="GO" id="GO:0004674">
    <property type="term" value="F:protein serine/threonine kinase activity"/>
    <property type="evidence" value="ECO:0007669"/>
    <property type="project" value="UniProtKB-KW"/>
</dbReference>
<feature type="compositionally biased region" description="Polar residues" evidence="7">
    <location>
        <begin position="1161"/>
        <end position="1171"/>
    </location>
</feature>
<feature type="region of interest" description="Disordered" evidence="7">
    <location>
        <begin position="1605"/>
        <end position="1656"/>
    </location>
</feature>
<dbReference type="PROSITE" id="PS00108">
    <property type="entry name" value="PROTEIN_KINASE_ST"/>
    <property type="match status" value="2"/>
</dbReference>
<feature type="compositionally biased region" description="Polar residues" evidence="7">
    <location>
        <begin position="1561"/>
        <end position="1572"/>
    </location>
</feature>
<protein>
    <recommendedName>
        <fullName evidence="8">Protein kinase domain-containing protein</fullName>
    </recommendedName>
</protein>
<keyword evidence="3 6" id="KW-0547">Nucleotide-binding</keyword>
<evidence type="ECO:0000313" key="9">
    <source>
        <dbReference type="EMBL" id="KAG2436298.1"/>
    </source>
</evidence>
<dbReference type="PANTHER" id="PTHR44329">
    <property type="entry name" value="SERINE/THREONINE-PROTEIN KINASE TNNI3K-RELATED"/>
    <property type="match status" value="1"/>
</dbReference>
<sequence>MTSDSFQKQPGGGPASDRLSIDKLRLKTLLGRGGFAAVWLAEYGGQQVAVKVNLPAGASGTMVVVPQEVTQMFMREAEVTAGLAHRHIIRCLGTLQLPADFPLPGLEKEGLATRRPEPSEAMVLELCEPTSAKHLIIRAITTGRARAYTTAQALRWCEQVAGALAYLHRQKPCIIHRDVKQENILFRKGEGGTLEAKLADLGLHVAIEMDRKVMLRRRSVTAGSSLSGAVTAAAAGNGNGLSSAVISAGSGAVPSRGPSANGGGGGVNGPSTPASNAAGGVRGGSSASQLLPSAAGASAATAAGGRLSSVTAAVSGVTSSPFLTISPGATPAHSRTPSASTLGPRPGSSSAALHAQAPSGGVSGMLLAKEEEQAKVEAAALPVSPWALGMGLPQEALAGVAELDAAESGAGSAAQPAHSGPTDPAQVRSCVAGAAAVSGGRGSGAGGGGVASASAAAASEGDAGMTTFTSCTPATSVGVEDVELLAATAEARRPGSAAAAPSGAGGNSPGGGCGSGGGAASRPASGKQVPLDQVALPGGASLLPAGGAQPADTVSGDELDRADSSRGSQGPRSGSPSPLRSPLLSPAGPTALIITEEEDAAGQDGACAASAFASQAAVAVAAAAVGAEGGGTCASGNAPGHSSERAAAAVTTAGAATAAATSAGAVDGQSSPAAAATSAASATLAAGAAPVISKVRSGSLQQPMAAALLKSRSLKQRASGGVGAGGEAAAVALVTPFASAVPVVTPPGSGGGATATPNTSAGGDAGTGEQRPLPLHTSESLGTMLARQPSLVTPVDSGTARSGLRAVRSLLQQLGKRELRPLRKGDLEWVYGLTGRAGSYMYMAPEVWSRVPYNEKVDVFSFGVVMYELLSRDLLLLSHFNTSRAAQLGIRSPADYVSLVSKGYRPPRPMRLINDAAWDLITACWHDDPVQRPDMDTVLVRLQELIRHELDGGAGGRSWRRTAVKRIEEEADGRKEPVAIKVLCPAEENQNGEDPTSMFLREARQTKKQEHEHIIRCYGLARIPPNHPGVSGLITKTAWAMVLELAEPYTTKTLITQGMTENRRTYTNLQAYTWLAQLASALAHLHSNKPPIIHRDIKQENLLLKKVTRPPPAADSGVPVGAQRLPGGGGGTHLEAKLADLGLHVVVEQDRSVMLRRKSRYGSQHNGSNRSVHNRSVHGANRSAHGGSMPGGTDSPFLAVSTAPSAAPSAMHSRAPSEYGLELSGAFAGVPARSVGDGDEDEDSAAGGGSSIELGASYVSTAGGRISGSGRLSGAAGVTAGEDTAAAGGRRRRRRRISFDRDVRGGAGSGDEGDRVVSEPDSDGSDDSGKSDEVHIVDIHGALGADSAPPSRPGTANLTAAATAAAAAAESATEAAGGSPRRRLPTSRLSRTSLLPAAGAAQPSRQEQGQGGQQGQQQELPGAQQQPTSSAASATASNAAAPLGRGQLPSPTVPPGAVQALRDSGNGATPMLGSPSGRRDVLPPLHWNDALFRAASHKHPEGSAAAAIHTLAVGGADSGADSGFDDSPRPTADGDGAGAGDVEGIRTSPAEQGARSAGAQHESSGSSRQLPQPVTKRPGYMGASGGEPGSVAVVSAGQNGSLAARPISASSQQHATPSKSSSGGGAGSAAGTGVATPAHAAASPHDPANAAGGNGHPRMELTVAVAEAAAGHYSTTPLEPVETQMSPVPGRVAAAAAGAPVSAAAAAMAGGGAGAKGGRIDSPGAAWNVGGGPEIGSAHSAVSAGRAGSGVSNLVGVGGGAGGSSYTGTSTGPGGLPPIILEDYSFIGGLTDAHGELPDNRPGVDFRYGGQQQPGAAAGGGASPVLASGAAAVRQSSGSISHIVLLPRDGSAQPRPASKSRLGLHAVVNPLASMAVTGGGGLGGGTASSQSTSRHRLALSAPVSKLELTPRQNQQHQQAAGAGAPPPLEHKDSLGAILNRNPDLLVAQTGSFTSGLRRVHSVLSQFRQSELKQLRQSSFEWVFGLTGKAGSCMYMAPEVFRKLPYNEKADVFSFGVVMYELLSRELLVISYFNTSRGAKLGMHQPEDYAEMVCDGFRPARPTALANDAVWSLIEACWHDDPVQRPDMDTVLVRLQELRREEELHPTDPGGLMGCSCVIC</sequence>
<evidence type="ECO:0000313" key="10">
    <source>
        <dbReference type="Proteomes" id="UP000650467"/>
    </source>
</evidence>
<feature type="region of interest" description="Disordered" evidence="7">
    <location>
        <begin position="1282"/>
        <end position="1332"/>
    </location>
</feature>
<dbReference type="InterPro" id="IPR017441">
    <property type="entry name" value="Protein_kinase_ATP_BS"/>
</dbReference>
<feature type="region of interest" description="Disordered" evidence="7">
    <location>
        <begin position="748"/>
        <end position="774"/>
    </location>
</feature>
<dbReference type="Pfam" id="PF00069">
    <property type="entry name" value="Pkinase"/>
    <property type="match status" value="2"/>
</dbReference>
<proteinExistence type="predicted"/>
<dbReference type="PROSITE" id="PS00107">
    <property type="entry name" value="PROTEIN_KINASE_ATP"/>
    <property type="match status" value="1"/>
</dbReference>
<feature type="compositionally biased region" description="Low complexity" evidence="7">
    <location>
        <begin position="535"/>
        <end position="551"/>
    </location>
</feature>
<keyword evidence="10" id="KW-1185">Reference proteome</keyword>
<feature type="region of interest" description="Disordered" evidence="7">
    <location>
        <begin position="1158"/>
        <end position="1195"/>
    </location>
</feature>